<dbReference type="FunFam" id="3.40.30.10:FF:000005">
    <property type="entry name" value="Glutaredoxin 5"/>
    <property type="match status" value="1"/>
</dbReference>
<dbReference type="SUPFAM" id="SSF52833">
    <property type="entry name" value="Thioredoxin-like"/>
    <property type="match status" value="1"/>
</dbReference>
<accession>A0A6P4J0S7</accession>
<dbReference type="PANTHER" id="PTHR10293:SF16">
    <property type="entry name" value="GLUTAREDOXIN-RELATED PROTEIN 5, MITOCHONDRIAL"/>
    <property type="match status" value="1"/>
</dbReference>
<dbReference type="PANTHER" id="PTHR10293">
    <property type="entry name" value="GLUTAREDOXIN FAMILY MEMBER"/>
    <property type="match status" value="1"/>
</dbReference>
<evidence type="ECO:0000256" key="4">
    <source>
        <dbReference type="ARBA" id="ARBA00023014"/>
    </source>
</evidence>
<name>A0A6P4J0S7_DROKI</name>
<dbReference type="Gene3D" id="3.40.30.10">
    <property type="entry name" value="Glutaredoxin"/>
    <property type="match status" value="1"/>
</dbReference>
<keyword evidence="5" id="KW-0676">Redox-active center</keyword>
<evidence type="ECO:0000313" key="10">
    <source>
        <dbReference type="RefSeq" id="XP_017028901.1"/>
    </source>
</evidence>
<dbReference type="GO" id="GO:0051537">
    <property type="term" value="F:2 iron, 2 sulfur cluster binding"/>
    <property type="evidence" value="ECO:0007669"/>
    <property type="project" value="UniProtKB-KW"/>
</dbReference>
<keyword evidence="3" id="KW-0408">Iron</keyword>
<dbReference type="InterPro" id="IPR033658">
    <property type="entry name" value="GRX_PICOT-like"/>
</dbReference>
<keyword evidence="4" id="KW-0411">Iron-sulfur</keyword>
<dbReference type="CDD" id="cd03028">
    <property type="entry name" value="GRX_PICOT_like"/>
    <property type="match status" value="1"/>
</dbReference>
<keyword evidence="2" id="KW-0479">Metal-binding</keyword>
<dbReference type="NCBIfam" id="TIGR00365">
    <property type="entry name" value="Grx4 family monothiol glutaredoxin"/>
    <property type="match status" value="1"/>
</dbReference>
<evidence type="ECO:0000256" key="6">
    <source>
        <dbReference type="ARBA" id="ARBA00067456"/>
    </source>
</evidence>
<dbReference type="GO" id="GO:0005759">
    <property type="term" value="C:mitochondrial matrix"/>
    <property type="evidence" value="ECO:0007669"/>
    <property type="project" value="TreeGrafter"/>
</dbReference>
<evidence type="ECO:0000256" key="1">
    <source>
        <dbReference type="ARBA" id="ARBA00022714"/>
    </source>
</evidence>
<keyword evidence="1" id="KW-0001">2Fe-2S</keyword>
<evidence type="ECO:0000256" key="2">
    <source>
        <dbReference type="ARBA" id="ARBA00022723"/>
    </source>
</evidence>
<dbReference type="Pfam" id="PF00462">
    <property type="entry name" value="Glutaredoxin"/>
    <property type="match status" value="1"/>
</dbReference>
<proteinExistence type="predicted"/>
<organism evidence="9 10">
    <name type="scientific">Drosophila kikkawai</name>
    <name type="common">Fruit fly</name>
    <dbReference type="NCBI Taxonomy" id="30033"/>
    <lineage>
        <taxon>Eukaryota</taxon>
        <taxon>Metazoa</taxon>
        <taxon>Ecdysozoa</taxon>
        <taxon>Arthropoda</taxon>
        <taxon>Hexapoda</taxon>
        <taxon>Insecta</taxon>
        <taxon>Pterygota</taxon>
        <taxon>Neoptera</taxon>
        <taxon>Endopterygota</taxon>
        <taxon>Diptera</taxon>
        <taxon>Brachycera</taxon>
        <taxon>Muscomorpha</taxon>
        <taxon>Ephydroidea</taxon>
        <taxon>Drosophilidae</taxon>
        <taxon>Drosophila</taxon>
        <taxon>Sophophora</taxon>
    </lineage>
</organism>
<dbReference type="PROSITE" id="PS51354">
    <property type="entry name" value="GLUTAREDOXIN_2"/>
    <property type="match status" value="1"/>
</dbReference>
<dbReference type="GO" id="GO:0046872">
    <property type="term" value="F:metal ion binding"/>
    <property type="evidence" value="ECO:0007669"/>
    <property type="project" value="UniProtKB-KW"/>
</dbReference>
<keyword evidence="9" id="KW-1185">Reference proteome</keyword>
<dbReference type="Proteomes" id="UP001652661">
    <property type="component" value="Chromosome X"/>
</dbReference>
<dbReference type="RefSeq" id="XP_017028901.1">
    <property type="nucleotide sequence ID" value="XM_017173412.3"/>
</dbReference>
<dbReference type="InterPro" id="IPR036249">
    <property type="entry name" value="Thioredoxin-like_sf"/>
</dbReference>
<evidence type="ECO:0000256" key="7">
    <source>
        <dbReference type="ARBA" id="ARBA00076083"/>
    </source>
</evidence>
<gene>
    <name evidence="10" type="primary">Grx5</name>
</gene>
<sequence>MNRICQTLLRQSYVRSSAVVAQSQLSGGVRATAAAMPAASFNATPLIISRFYAADATTDAAVVDKATLDKLVRTNKVVIFMKGNPSAPRCGFSNAVVQILRMHGVQYDAHDVLQNEALRQGVKDYTDWPTIPQIFIDGEFVGGCDILLQMHQSGDLIEELKKVGIISELLKAEEAKPKQEDSK</sequence>
<evidence type="ECO:0000313" key="9">
    <source>
        <dbReference type="Proteomes" id="UP001652661"/>
    </source>
</evidence>
<protein>
    <recommendedName>
        <fullName evidence="6">Glutaredoxin-related protein 5, mitochondrial</fullName>
    </recommendedName>
    <alternativeName>
        <fullName evidence="7">Monothiol glutaredoxin-5</fullName>
    </alternativeName>
</protein>
<dbReference type="InterPro" id="IPR002109">
    <property type="entry name" value="Glutaredoxin"/>
</dbReference>
<feature type="domain" description="Glutaredoxin" evidence="8">
    <location>
        <begin position="77"/>
        <end position="141"/>
    </location>
</feature>
<dbReference type="AlphaFoldDB" id="A0A6P4J0S7"/>
<dbReference type="InterPro" id="IPR004480">
    <property type="entry name" value="Monothiol_GRX-rel"/>
</dbReference>
<evidence type="ECO:0000256" key="3">
    <source>
        <dbReference type="ARBA" id="ARBA00023004"/>
    </source>
</evidence>
<dbReference type="OrthoDB" id="415696at2759"/>
<evidence type="ECO:0000259" key="8">
    <source>
        <dbReference type="Pfam" id="PF00462"/>
    </source>
</evidence>
<reference evidence="10" key="1">
    <citation type="submission" date="2025-08" db="UniProtKB">
        <authorList>
            <consortium name="RefSeq"/>
        </authorList>
    </citation>
    <scope>IDENTIFICATION</scope>
    <source>
        <strain evidence="10">14028-0561.14</strain>
        <tissue evidence="10">Whole fly</tissue>
    </source>
</reference>
<evidence type="ECO:0000256" key="5">
    <source>
        <dbReference type="ARBA" id="ARBA00023284"/>
    </source>
</evidence>